<feature type="transmembrane region" description="Helical" evidence="1">
    <location>
        <begin position="35"/>
        <end position="62"/>
    </location>
</feature>
<keyword evidence="3" id="KW-1185">Reference proteome</keyword>
<reference evidence="2 3" key="1">
    <citation type="submission" date="2021-03" db="EMBL/GenBank/DDBJ databases">
        <title>Genomic Encyclopedia of Type Strains, Phase IV (KMG-IV): sequencing the most valuable type-strain genomes for metagenomic binning, comparative biology and taxonomic classification.</title>
        <authorList>
            <person name="Goeker M."/>
        </authorList>
    </citation>
    <scope>NUCLEOTIDE SEQUENCE [LARGE SCALE GENOMIC DNA]</scope>
    <source>
        <strain evidence="2 3">DSM 25790</strain>
    </source>
</reference>
<dbReference type="Proteomes" id="UP001519294">
    <property type="component" value="Unassembled WGS sequence"/>
</dbReference>
<proteinExistence type="predicted"/>
<accession>A0ABS4S824</accession>
<gene>
    <name evidence="2" type="ORF">J2Z81_001596</name>
</gene>
<feature type="transmembrane region" description="Helical" evidence="1">
    <location>
        <begin position="6"/>
        <end position="23"/>
    </location>
</feature>
<evidence type="ECO:0000256" key="1">
    <source>
        <dbReference type="SAM" id="Phobius"/>
    </source>
</evidence>
<feature type="transmembrane region" description="Helical" evidence="1">
    <location>
        <begin position="82"/>
        <end position="100"/>
    </location>
</feature>
<name>A0ABS4S824_9BACI</name>
<feature type="transmembrane region" description="Helical" evidence="1">
    <location>
        <begin position="141"/>
        <end position="160"/>
    </location>
</feature>
<evidence type="ECO:0000313" key="2">
    <source>
        <dbReference type="EMBL" id="MBP2257642.1"/>
    </source>
</evidence>
<keyword evidence="1" id="KW-0812">Transmembrane</keyword>
<dbReference type="EMBL" id="JAGIKX010000011">
    <property type="protein sequence ID" value="MBP2257642.1"/>
    <property type="molecule type" value="Genomic_DNA"/>
</dbReference>
<organism evidence="2 3">
    <name type="scientific">Virgibacillus alimentarius</name>
    <dbReference type="NCBI Taxonomy" id="698769"/>
    <lineage>
        <taxon>Bacteria</taxon>
        <taxon>Bacillati</taxon>
        <taxon>Bacillota</taxon>
        <taxon>Bacilli</taxon>
        <taxon>Bacillales</taxon>
        <taxon>Bacillaceae</taxon>
        <taxon>Virgibacillus</taxon>
    </lineage>
</organism>
<keyword evidence="1" id="KW-1133">Transmembrane helix</keyword>
<keyword evidence="1" id="KW-0472">Membrane</keyword>
<dbReference type="RefSeq" id="WP_226371082.1">
    <property type="nucleotide sequence ID" value="NZ_JAGIKX010000011.1"/>
</dbReference>
<feature type="transmembrane region" description="Helical" evidence="1">
    <location>
        <begin position="112"/>
        <end position="129"/>
    </location>
</feature>
<comment type="caution">
    <text evidence="2">The sequence shown here is derived from an EMBL/GenBank/DDBJ whole genome shotgun (WGS) entry which is preliminary data.</text>
</comment>
<protein>
    <submittedName>
        <fullName evidence="2">Flippase GtrA</fullName>
    </submittedName>
</protein>
<sequence>MKIVVSFVTVFIISFLLIFKLVYNGNKQEPEGEKIGFFMVIFVTVMLALLPTAAVGLMLFLLLGSANAVNMIFSLNLSVDQLVVLAICFLVYSFIIESIIEIIVKYILGENVFYHSTVLLIRIGVFYVIGKGIGLNPKVSFFIAAGVAIMILLIETLYNWREKINKRI</sequence>
<evidence type="ECO:0000313" key="3">
    <source>
        <dbReference type="Proteomes" id="UP001519294"/>
    </source>
</evidence>